<dbReference type="PROSITE" id="PS50089">
    <property type="entry name" value="ZF_RING_2"/>
    <property type="match status" value="1"/>
</dbReference>
<dbReference type="InterPro" id="IPR013083">
    <property type="entry name" value="Znf_RING/FYVE/PHD"/>
</dbReference>
<name>A0A6C0B7S8_9ZZZZ</name>
<proteinExistence type="predicted"/>
<dbReference type="EMBL" id="MN739095">
    <property type="protein sequence ID" value="QHS88305.1"/>
    <property type="molecule type" value="Genomic_DNA"/>
</dbReference>
<evidence type="ECO:0000256" key="3">
    <source>
        <dbReference type="ARBA" id="ARBA00022833"/>
    </source>
</evidence>
<protein>
    <recommendedName>
        <fullName evidence="4">RING-type domain-containing protein</fullName>
    </recommendedName>
</protein>
<evidence type="ECO:0000256" key="2">
    <source>
        <dbReference type="ARBA" id="ARBA00022771"/>
    </source>
</evidence>
<dbReference type="InterPro" id="IPR001841">
    <property type="entry name" value="Znf_RING"/>
</dbReference>
<evidence type="ECO:0000256" key="1">
    <source>
        <dbReference type="ARBA" id="ARBA00022723"/>
    </source>
</evidence>
<keyword evidence="2" id="KW-0863">Zinc-finger</keyword>
<feature type="domain" description="RING-type" evidence="4">
    <location>
        <begin position="4"/>
        <end position="63"/>
    </location>
</feature>
<dbReference type="InterPro" id="IPR018957">
    <property type="entry name" value="Znf_C3HC4_RING-type"/>
</dbReference>
<dbReference type="AlphaFoldDB" id="A0A6C0B7S8"/>
<evidence type="ECO:0000313" key="5">
    <source>
        <dbReference type="EMBL" id="QHS88305.1"/>
    </source>
</evidence>
<reference evidence="5" key="1">
    <citation type="journal article" date="2020" name="Nature">
        <title>Giant virus diversity and host interactions through global metagenomics.</title>
        <authorList>
            <person name="Schulz F."/>
            <person name="Roux S."/>
            <person name="Paez-Espino D."/>
            <person name="Jungbluth S."/>
            <person name="Walsh D.A."/>
            <person name="Denef V.J."/>
            <person name="McMahon K.D."/>
            <person name="Konstantinidis K.T."/>
            <person name="Eloe-Fadrosh E.A."/>
            <person name="Kyrpides N.C."/>
            <person name="Woyke T."/>
        </authorList>
    </citation>
    <scope>NUCLEOTIDE SEQUENCE</scope>
    <source>
        <strain evidence="5">GVMAG-M-3300010158-55</strain>
    </source>
</reference>
<organism evidence="5">
    <name type="scientific">viral metagenome</name>
    <dbReference type="NCBI Taxonomy" id="1070528"/>
    <lineage>
        <taxon>unclassified sequences</taxon>
        <taxon>metagenomes</taxon>
        <taxon>organismal metagenomes</taxon>
    </lineage>
</organism>
<evidence type="ECO:0000259" key="4">
    <source>
        <dbReference type="PROSITE" id="PS50089"/>
    </source>
</evidence>
<dbReference type="GO" id="GO:0008270">
    <property type="term" value="F:zinc ion binding"/>
    <property type="evidence" value="ECO:0007669"/>
    <property type="project" value="UniProtKB-KW"/>
</dbReference>
<accession>A0A6C0B7S8</accession>
<dbReference type="Gene3D" id="3.30.40.10">
    <property type="entry name" value="Zinc/RING finger domain, C3HC4 (zinc finger)"/>
    <property type="match status" value="1"/>
</dbReference>
<keyword evidence="3" id="KW-0862">Zinc</keyword>
<sequence>MEECPICFEPMKRQYKLDNCKHSICVACSKQCKAQSNEPCVNVRSTFHIHIKNGNPIKCPLCRTLEQQMTIDEFKKNDPECYNEWFQLELHCDEWGQSFYYQQEKGIKKSCIPPKYNRTPKHVSWKVRPKSFK</sequence>
<dbReference type="SUPFAM" id="SSF57850">
    <property type="entry name" value="RING/U-box"/>
    <property type="match status" value="1"/>
</dbReference>
<keyword evidence="1" id="KW-0479">Metal-binding</keyword>
<dbReference type="Pfam" id="PF00097">
    <property type="entry name" value="zf-C3HC4"/>
    <property type="match status" value="1"/>
</dbReference>